<dbReference type="PANTHER" id="PTHR22550">
    <property type="entry name" value="SPORE GERMINATION PROTEIN"/>
    <property type="match status" value="1"/>
</dbReference>
<keyword evidence="3" id="KW-1133">Transmembrane helix</keyword>
<name>A0AA96LSE9_9BACL</name>
<keyword evidence="5" id="KW-1185">Reference proteome</keyword>
<evidence type="ECO:0000256" key="2">
    <source>
        <dbReference type="ARBA" id="ARBA00023136"/>
    </source>
</evidence>
<dbReference type="AlphaFoldDB" id="A0AA96LSE9"/>
<comment type="similarity">
    <text evidence="1">Belongs to the GerABKA family.</text>
</comment>
<dbReference type="Pfam" id="PF03323">
    <property type="entry name" value="GerA"/>
    <property type="match status" value="1"/>
</dbReference>
<organism evidence="4 5">
    <name type="scientific">Paenibacillus roseopurpureus</name>
    <dbReference type="NCBI Taxonomy" id="2918901"/>
    <lineage>
        <taxon>Bacteria</taxon>
        <taxon>Bacillati</taxon>
        <taxon>Bacillota</taxon>
        <taxon>Bacilli</taxon>
        <taxon>Bacillales</taxon>
        <taxon>Paenibacillaceae</taxon>
        <taxon>Paenibacillus</taxon>
    </lineage>
</organism>
<reference evidence="4" key="1">
    <citation type="submission" date="2022-02" db="EMBL/GenBank/DDBJ databases">
        <title>Paenibacillus sp. MBLB1832 Whole Genome Shotgun Sequencing.</title>
        <authorList>
            <person name="Hwang C.Y."/>
            <person name="Cho E.-S."/>
            <person name="Seo M.-J."/>
        </authorList>
    </citation>
    <scope>NUCLEOTIDE SEQUENCE</scope>
    <source>
        <strain evidence="4">MBLB1832</strain>
    </source>
</reference>
<feature type="transmembrane region" description="Helical" evidence="3">
    <location>
        <begin position="388"/>
        <end position="415"/>
    </location>
</feature>
<dbReference type="PANTHER" id="PTHR22550:SF5">
    <property type="entry name" value="LEUCINE ZIPPER PROTEIN 4"/>
    <property type="match status" value="1"/>
</dbReference>
<dbReference type="KEGG" id="proo:MJB10_03445"/>
<protein>
    <submittedName>
        <fullName evidence="4">Spore germination protein</fullName>
    </submittedName>
</protein>
<feature type="transmembrane region" description="Helical" evidence="3">
    <location>
        <begin position="358"/>
        <end position="376"/>
    </location>
</feature>
<evidence type="ECO:0000256" key="1">
    <source>
        <dbReference type="ARBA" id="ARBA00005278"/>
    </source>
</evidence>
<dbReference type="GO" id="GO:0009847">
    <property type="term" value="P:spore germination"/>
    <property type="evidence" value="ECO:0007669"/>
    <property type="project" value="InterPro"/>
</dbReference>
<dbReference type="InterPro" id="IPR004995">
    <property type="entry name" value="Spore_Ger"/>
</dbReference>
<keyword evidence="2 3" id="KW-0472">Membrane</keyword>
<dbReference type="RefSeq" id="WP_314801754.1">
    <property type="nucleotide sequence ID" value="NZ_CP130319.1"/>
</dbReference>
<feature type="transmembrane region" description="Helical" evidence="3">
    <location>
        <begin position="332"/>
        <end position="352"/>
    </location>
</feature>
<proteinExistence type="inferred from homology"/>
<gene>
    <name evidence="4" type="ORF">MJB10_03445</name>
</gene>
<evidence type="ECO:0000313" key="5">
    <source>
        <dbReference type="Proteomes" id="UP001304650"/>
    </source>
</evidence>
<dbReference type="GO" id="GO:0016020">
    <property type="term" value="C:membrane"/>
    <property type="evidence" value="ECO:0007669"/>
    <property type="project" value="InterPro"/>
</dbReference>
<dbReference type="EMBL" id="CP130319">
    <property type="protein sequence ID" value="WNR45204.1"/>
    <property type="molecule type" value="Genomic_DNA"/>
</dbReference>
<feature type="transmembrane region" description="Helical" evidence="3">
    <location>
        <begin position="265"/>
        <end position="287"/>
    </location>
</feature>
<accession>A0AA96LSE9</accession>
<evidence type="ECO:0000313" key="4">
    <source>
        <dbReference type="EMBL" id="WNR45204.1"/>
    </source>
</evidence>
<dbReference type="InterPro" id="IPR050768">
    <property type="entry name" value="UPF0353/GerABKA_families"/>
</dbReference>
<feature type="transmembrane region" description="Helical" evidence="3">
    <location>
        <begin position="307"/>
        <end position="325"/>
    </location>
</feature>
<evidence type="ECO:0000256" key="3">
    <source>
        <dbReference type="SAM" id="Phobius"/>
    </source>
</evidence>
<sequence>MITQILAEMNSPADLFHDTLDNGYMQMELCYFPSLCDLNLIKNGLTVPFSYCFNPEEFDRMITASPAFSVADQPELWTRLLLKGAALLQIEDQVFRYDVQRKFQDKPDTVQVEIALQGPQSALTEDLDMNLSLVRVRYNAPSLCVEQYTLGDISRTRVSVLYDKNLVNSEVLRLLNTRLDKLHTQILQASGQLVQLLSGRRHRFFPIILQTERPDRIASMLEKGKVALLQDGSRFGLILPVRLFDFLHAMDDDYESYWMSKFLLILRYFAMFLTITLPALYIAIVSYNPEVLRVQLTLSIAGSRVVVPYPSFVEVFIMLFMIEALNEASLRLPRYIGSTATTVGGLILGQAIQQAGLVSSIMIIVTSVVAISNFVIPNNGFGYSIRFVKYIFVIASIFYGLLGVVVLFFVLIAYWCNIRSFGQPYLAFYKPKQEAKLHHLGKGADKT</sequence>
<dbReference type="PIRSF" id="PIRSF005690">
    <property type="entry name" value="GerBA"/>
    <property type="match status" value="1"/>
</dbReference>
<keyword evidence="3" id="KW-0812">Transmembrane</keyword>
<dbReference type="Proteomes" id="UP001304650">
    <property type="component" value="Chromosome"/>
</dbReference>